<feature type="transmembrane region" description="Helical" evidence="1">
    <location>
        <begin position="44"/>
        <end position="65"/>
    </location>
</feature>
<keyword evidence="1" id="KW-1133">Transmembrane helix</keyword>
<feature type="transmembrane region" description="Helical" evidence="1">
    <location>
        <begin position="126"/>
        <end position="147"/>
    </location>
</feature>
<dbReference type="InterPro" id="IPR032816">
    <property type="entry name" value="VTT_dom"/>
</dbReference>
<evidence type="ECO:0000259" key="2">
    <source>
        <dbReference type="Pfam" id="PF09335"/>
    </source>
</evidence>
<name>A0A3N1M0J0_9PROT</name>
<keyword evidence="1" id="KW-0812">Transmembrane</keyword>
<dbReference type="Pfam" id="PF09335">
    <property type="entry name" value="VTT_dom"/>
    <property type="match status" value="1"/>
</dbReference>
<dbReference type="GO" id="GO:0005886">
    <property type="term" value="C:plasma membrane"/>
    <property type="evidence" value="ECO:0007669"/>
    <property type="project" value="TreeGrafter"/>
</dbReference>
<dbReference type="InterPro" id="IPR051311">
    <property type="entry name" value="DedA_domain"/>
</dbReference>
<organism evidence="3 4">
    <name type="scientific">Stella humosa</name>
    <dbReference type="NCBI Taxonomy" id="94"/>
    <lineage>
        <taxon>Bacteria</taxon>
        <taxon>Pseudomonadati</taxon>
        <taxon>Pseudomonadota</taxon>
        <taxon>Alphaproteobacteria</taxon>
        <taxon>Rhodospirillales</taxon>
        <taxon>Stellaceae</taxon>
        <taxon>Stella</taxon>
    </lineage>
</organism>
<evidence type="ECO:0000256" key="1">
    <source>
        <dbReference type="SAM" id="Phobius"/>
    </source>
</evidence>
<dbReference type="EMBL" id="RJKX01000011">
    <property type="protein sequence ID" value="ROQ01004.1"/>
    <property type="molecule type" value="Genomic_DNA"/>
</dbReference>
<dbReference type="AlphaFoldDB" id="A0A3N1M0J0"/>
<feature type="transmembrane region" description="Helical" evidence="1">
    <location>
        <begin position="159"/>
        <end position="180"/>
    </location>
</feature>
<dbReference type="RefSeq" id="WP_170216267.1">
    <property type="nucleotide sequence ID" value="NZ_AP019700.1"/>
</dbReference>
<feature type="transmembrane region" description="Helical" evidence="1">
    <location>
        <begin position="97"/>
        <end position="119"/>
    </location>
</feature>
<dbReference type="PANTHER" id="PTHR42709">
    <property type="entry name" value="ALKALINE PHOSPHATASE LIKE PROTEIN"/>
    <property type="match status" value="1"/>
</dbReference>
<gene>
    <name evidence="3" type="ORF">EDC65_0175</name>
</gene>
<sequence>MSVEQLIADYGTWFYVITFFWTFLEGETFVIIAGVAAQKGLLDWWSLFLCAWFGSFCGDQTYFWIGRLYGPKVLAKFPRWRAGVEGALSQVQRNSTWFILTFRFIYGVRNFASFSLGMARVQPMRFAVLNFIAAFVWALSFAGAGYIFGEAFEAVAGEWVQGVGLVLLTCLALFAILMIMRARRNGKRRRAAEAHAAASPVEPPAGT</sequence>
<protein>
    <submittedName>
        <fullName evidence="3">Membrane protein DedA with SNARE-associated domain</fullName>
    </submittedName>
</protein>
<feature type="domain" description="VTT" evidence="2">
    <location>
        <begin position="26"/>
        <end position="146"/>
    </location>
</feature>
<feature type="transmembrane region" description="Helical" evidence="1">
    <location>
        <begin position="12"/>
        <end position="37"/>
    </location>
</feature>
<dbReference type="Proteomes" id="UP000278222">
    <property type="component" value="Unassembled WGS sequence"/>
</dbReference>
<keyword evidence="4" id="KW-1185">Reference proteome</keyword>
<proteinExistence type="predicted"/>
<dbReference type="PANTHER" id="PTHR42709:SF2">
    <property type="entry name" value="INNER MEMBRANE PROTEIN YOHD"/>
    <property type="match status" value="1"/>
</dbReference>
<evidence type="ECO:0000313" key="4">
    <source>
        <dbReference type="Proteomes" id="UP000278222"/>
    </source>
</evidence>
<evidence type="ECO:0000313" key="3">
    <source>
        <dbReference type="EMBL" id="ROQ01004.1"/>
    </source>
</evidence>
<accession>A0A3N1M0J0</accession>
<reference evidence="3 4" key="1">
    <citation type="submission" date="2018-11" db="EMBL/GenBank/DDBJ databases">
        <title>Genomic Encyclopedia of Type Strains, Phase IV (KMG-IV): sequencing the most valuable type-strain genomes for metagenomic binning, comparative biology and taxonomic classification.</title>
        <authorList>
            <person name="Goeker M."/>
        </authorList>
    </citation>
    <scope>NUCLEOTIDE SEQUENCE [LARGE SCALE GENOMIC DNA]</scope>
    <source>
        <strain evidence="3 4">DSM 5900</strain>
    </source>
</reference>
<keyword evidence="1" id="KW-0472">Membrane</keyword>
<comment type="caution">
    <text evidence="3">The sequence shown here is derived from an EMBL/GenBank/DDBJ whole genome shotgun (WGS) entry which is preliminary data.</text>
</comment>